<proteinExistence type="predicted"/>
<protein>
    <recommendedName>
        <fullName evidence="2">Ataxin-10 domain-containing protein</fullName>
    </recommendedName>
</protein>
<gene>
    <name evidence="3" type="ORF">TrCOL_g10010</name>
</gene>
<evidence type="ECO:0000259" key="2">
    <source>
        <dbReference type="Pfam" id="PF09759"/>
    </source>
</evidence>
<dbReference type="OrthoDB" id="10403371at2759"/>
<feature type="region of interest" description="Disordered" evidence="1">
    <location>
        <begin position="130"/>
        <end position="174"/>
    </location>
</feature>
<feature type="compositionally biased region" description="Polar residues" evidence="1">
    <location>
        <begin position="130"/>
        <end position="172"/>
    </location>
</feature>
<sequence>MAIMCELKCGESKKRKMVARLIASIYNAMHSLQTDDINPAIYNNSNLIGNVIRMTLPTSSIKDSPSDSEPQDDCTDWSVRLLTYLLSPYNSPYPSIHNTLSTSVITGEHVVLLNAFGGVVDEVLLSSGFRGSQGNDSTSNDATSNDATSNDATSNDATSNDATSNDATSNDASPPPFSPSLVDFFSTLFLPPPSPPSPPGLPAPVIDMSTKFQFLLVDVYGSLLSLHTSYPPLAPEGATARAISLLSTTPDPTNQKHLLKLLSSLLYSPHSRASLGRAGIYAILNATETCKVLGGREYAVACIQNAVKHEGNRTIVEELTAQKAKPNQMMEKMGLNVQVSSDGKVTLTKKDSHASYKT</sequence>
<dbReference type="AlphaFoldDB" id="A0A9W7LBS4"/>
<dbReference type="InterPro" id="IPR019156">
    <property type="entry name" value="Ataxin-10_domain"/>
</dbReference>
<evidence type="ECO:0000256" key="1">
    <source>
        <dbReference type="SAM" id="MobiDB-lite"/>
    </source>
</evidence>
<reference evidence="4" key="1">
    <citation type="journal article" date="2023" name="Commun. Biol.">
        <title>Genome analysis of Parmales, the sister group of diatoms, reveals the evolutionary specialization of diatoms from phago-mixotrophs to photoautotrophs.</title>
        <authorList>
            <person name="Ban H."/>
            <person name="Sato S."/>
            <person name="Yoshikawa S."/>
            <person name="Yamada K."/>
            <person name="Nakamura Y."/>
            <person name="Ichinomiya M."/>
            <person name="Sato N."/>
            <person name="Blanc-Mathieu R."/>
            <person name="Endo H."/>
            <person name="Kuwata A."/>
            <person name="Ogata H."/>
        </authorList>
    </citation>
    <scope>NUCLEOTIDE SEQUENCE [LARGE SCALE GENOMIC DNA]</scope>
</reference>
<evidence type="ECO:0000313" key="3">
    <source>
        <dbReference type="EMBL" id="GMI43869.1"/>
    </source>
</evidence>
<feature type="domain" description="Ataxin-10" evidence="2">
    <location>
        <begin position="258"/>
        <end position="347"/>
    </location>
</feature>
<dbReference type="Pfam" id="PF09759">
    <property type="entry name" value="Atx10homo_assoc"/>
    <property type="match status" value="1"/>
</dbReference>
<dbReference type="Proteomes" id="UP001165065">
    <property type="component" value="Unassembled WGS sequence"/>
</dbReference>
<evidence type="ECO:0000313" key="4">
    <source>
        <dbReference type="Proteomes" id="UP001165065"/>
    </source>
</evidence>
<keyword evidence="4" id="KW-1185">Reference proteome</keyword>
<accession>A0A9W7LBS4</accession>
<organism evidence="3 4">
    <name type="scientific">Triparma columacea</name>
    <dbReference type="NCBI Taxonomy" id="722753"/>
    <lineage>
        <taxon>Eukaryota</taxon>
        <taxon>Sar</taxon>
        <taxon>Stramenopiles</taxon>
        <taxon>Ochrophyta</taxon>
        <taxon>Bolidophyceae</taxon>
        <taxon>Parmales</taxon>
        <taxon>Triparmaceae</taxon>
        <taxon>Triparma</taxon>
    </lineage>
</organism>
<comment type="caution">
    <text evidence="3">The sequence shown here is derived from an EMBL/GenBank/DDBJ whole genome shotgun (WGS) entry which is preliminary data.</text>
</comment>
<dbReference type="EMBL" id="BRYA01000201">
    <property type="protein sequence ID" value="GMI43869.1"/>
    <property type="molecule type" value="Genomic_DNA"/>
</dbReference>
<name>A0A9W7LBS4_9STRA</name>